<dbReference type="Pfam" id="PF21028">
    <property type="entry name" value="DUF1285_C"/>
    <property type="match status" value="1"/>
</dbReference>
<dbReference type="InterPro" id="IPR023361">
    <property type="entry name" value="DUF1285_beta_roll_sf"/>
</dbReference>
<dbReference type="InterPro" id="IPR048341">
    <property type="entry name" value="DUF1285_N"/>
</dbReference>
<gene>
    <name evidence="3" type="ORF">GGQ97_002502</name>
</gene>
<protein>
    <recommendedName>
        <fullName evidence="5">DUF1285 domain-containing protein</fullName>
    </recommendedName>
</protein>
<evidence type="ECO:0000259" key="1">
    <source>
        <dbReference type="Pfam" id="PF06938"/>
    </source>
</evidence>
<dbReference type="Gene3D" id="2.30.270.10">
    <property type="entry name" value="duf1285 protein"/>
    <property type="match status" value="1"/>
</dbReference>
<evidence type="ECO:0000313" key="4">
    <source>
        <dbReference type="Proteomes" id="UP000558192"/>
    </source>
</evidence>
<dbReference type="InterPro" id="IPR010707">
    <property type="entry name" value="DUF1285"/>
</dbReference>
<name>A0A7X5Y7S9_9SPHN</name>
<dbReference type="InterPro" id="IPR048342">
    <property type="entry name" value="DUF1285_C"/>
</dbReference>
<dbReference type="PIRSF" id="PIRSF029557">
    <property type="entry name" value="UCP029557"/>
    <property type="match status" value="1"/>
</dbReference>
<keyword evidence="4" id="KW-1185">Reference proteome</keyword>
<dbReference type="Proteomes" id="UP000558192">
    <property type="component" value="Unassembled WGS sequence"/>
</dbReference>
<evidence type="ECO:0008006" key="5">
    <source>
        <dbReference type="Google" id="ProtNLM"/>
    </source>
</evidence>
<dbReference type="Pfam" id="PF06938">
    <property type="entry name" value="DUF1285_N"/>
    <property type="match status" value="1"/>
</dbReference>
<sequence>MPETRPPLELAGRSLDEIAAAAAARGGPPVERWNPSHCGDSGMRIDREGRWFHDGKRIERDALVRLFASVLRRESDGRHVLVTPVEKLDIAVELAALRITAMTHEGEGEGRRIAFQVSDGTALILGPDHGLRFVDGLPLVTVRGGIEASFERPVWYELAELALASDPPGLWSAGARFPFPLS</sequence>
<feature type="domain" description="DUF1285" evidence="1">
    <location>
        <begin position="28"/>
        <end position="93"/>
    </location>
</feature>
<organism evidence="3 4">
    <name type="scientific">Sphingomonas kaistensis</name>
    <dbReference type="NCBI Taxonomy" id="298708"/>
    <lineage>
        <taxon>Bacteria</taxon>
        <taxon>Pseudomonadati</taxon>
        <taxon>Pseudomonadota</taxon>
        <taxon>Alphaproteobacteria</taxon>
        <taxon>Sphingomonadales</taxon>
        <taxon>Sphingomonadaceae</taxon>
        <taxon>Sphingomonas</taxon>
    </lineage>
</organism>
<dbReference type="Gene3D" id="3.10.540.10">
    <property type="entry name" value="duf1285 like domain"/>
    <property type="match status" value="1"/>
</dbReference>
<proteinExistence type="predicted"/>
<comment type="caution">
    <text evidence="3">The sequence shown here is derived from an EMBL/GenBank/DDBJ whole genome shotgun (WGS) entry which is preliminary data.</text>
</comment>
<reference evidence="3 4" key="1">
    <citation type="submission" date="2020-03" db="EMBL/GenBank/DDBJ databases">
        <title>Genomic Encyclopedia of Type Strains, Phase IV (KMG-IV): sequencing the most valuable type-strain genomes for metagenomic binning, comparative biology and taxonomic classification.</title>
        <authorList>
            <person name="Goeker M."/>
        </authorList>
    </citation>
    <scope>NUCLEOTIDE SEQUENCE [LARGE SCALE GENOMIC DNA]</scope>
    <source>
        <strain evidence="3 4">DSM 16846</strain>
    </source>
</reference>
<feature type="domain" description="DUF1285" evidence="2">
    <location>
        <begin position="99"/>
        <end position="178"/>
    </location>
</feature>
<dbReference type="EMBL" id="JAATJC010000001">
    <property type="protein sequence ID" value="NJC06709.1"/>
    <property type="molecule type" value="Genomic_DNA"/>
</dbReference>
<dbReference type="RefSeq" id="WP_168070084.1">
    <property type="nucleotide sequence ID" value="NZ_JAATJC010000001.1"/>
</dbReference>
<evidence type="ECO:0000259" key="2">
    <source>
        <dbReference type="Pfam" id="PF21028"/>
    </source>
</evidence>
<dbReference type="AlphaFoldDB" id="A0A7X5Y7S9"/>
<accession>A0A7X5Y7S9</accession>
<evidence type="ECO:0000313" key="3">
    <source>
        <dbReference type="EMBL" id="NJC06709.1"/>
    </source>
</evidence>